<dbReference type="OMA" id="CTAVIYK"/>
<reference evidence="12 13" key="1">
    <citation type="journal article" date="2016" name="Sci. Rep.">
        <title>The genome sequence of the outbreeding globe artichoke constructed de novo incorporating a phase-aware low-pass sequencing strategy of F1 progeny.</title>
        <authorList>
            <person name="Scaglione D."/>
            <person name="Reyes-Chin-Wo S."/>
            <person name="Acquadro A."/>
            <person name="Froenicke L."/>
            <person name="Portis E."/>
            <person name="Beitel C."/>
            <person name="Tirone M."/>
            <person name="Mauro R."/>
            <person name="Lo Monaco A."/>
            <person name="Mauromicale G."/>
            <person name="Faccioli P."/>
            <person name="Cattivelli L."/>
            <person name="Rieseberg L."/>
            <person name="Michelmore R."/>
            <person name="Lanteri S."/>
        </authorList>
    </citation>
    <scope>NUCLEOTIDE SEQUENCE [LARGE SCALE GENOMIC DNA]</scope>
    <source>
        <strain evidence="12">2C</strain>
    </source>
</reference>
<dbReference type="STRING" id="59895.A0A103YAK2"/>
<dbReference type="InterPro" id="IPR006455">
    <property type="entry name" value="Homeodomain_ZF_HD"/>
</dbReference>
<evidence type="ECO:0000256" key="6">
    <source>
        <dbReference type="ARBA" id="ARBA00023125"/>
    </source>
</evidence>
<comment type="caution">
    <text evidence="12">The sequence shown here is derived from an EMBL/GenBank/DDBJ whole genome shotgun (WGS) entry which is preliminary data.</text>
</comment>
<evidence type="ECO:0000313" key="12">
    <source>
        <dbReference type="EMBL" id="KVI05558.1"/>
    </source>
</evidence>
<sequence>MDLKHITTNTSGAGADTPDSETETLLHSQLGNPLSSFSNGKKHHRQPPPTVVAYKECLKNHAATIGSHAVDGCGEFMPSPVSEPISLKCAACGCHRNFHRRDPIDDHFATTKTHFIEFHHQHPCGISTSPNSPPQPTNYAYAPHVLLSLSTAADQNHTVAIPGTPAAIKIENPNGRKRFRTKFSQDQKEKMSLFAEKVGWKMQRCDDKLVAEFCNELGIRRGIFKVWMHNNKNTFGKKEKDITSPTTTATAAAITTSTATVGISSKSINIFNNGRPVICSDFHEENNNVDRRDNSNSSDQENVGGGGGGGDCGRAVHLQASTNGSSSSC</sequence>
<dbReference type="EMBL" id="LEKV01001869">
    <property type="protein sequence ID" value="KVI05558.1"/>
    <property type="molecule type" value="Genomic_DNA"/>
</dbReference>
<organism evidence="12 13">
    <name type="scientific">Cynara cardunculus var. scolymus</name>
    <name type="common">Globe artichoke</name>
    <name type="synonym">Cynara scolymus</name>
    <dbReference type="NCBI Taxonomy" id="59895"/>
    <lineage>
        <taxon>Eukaryota</taxon>
        <taxon>Viridiplantae</taxon>
        <taxon>Streptophyta</taxon>
        <taxon>Embryophyta</taxon>
        <taxon>Tracheophyta</taxon>
        <taxon>Spermatophyta</taxon>
        <taxon>Magnoliopsida</taxon>
        <taxon>eudicotyledons</taxon>
        <taxon>Gunneridae</taxon>
        <taxon>Pentapetalae</taxon>
        <taxon>asterids</taxon>
        <taxon>campanulids</taxon>
        <taxon>Asterales</taxon>
        <taxon>Asteraceae</taxon>
        <taxon>Carduoideae</taxon>
        <taxon>Cardueae</taxon>
        <taxon>Carduinae</taxon>
        <taxon>Cynara</taxon>
    </lineage>
</organism>
<feature type="region of interest" description="Disordered" evidence="10">
    <location>
        <begin position="286"/>
        <end position="329"/>
    </location>
</feature>
<proteinExistence type="predicted"/>
<evidence type="ECO:0000259" key="11">
    <source>
        <dbReference type="PROSITE" id="PS51523"/>
    </source>
</evidence>
<evidence type="ECO:0000256" key="9">
    <source>
        <dbReference type="ARBA" id="ARBA00023242"/>
    </source>
</evidence>
<feature type="compositionally biased region" description="Polar residues" evidence="10">
    <location>
        <begin position="1"/>
        <end position="12"/>
    </location>
</feature>
<dbReference type="Pfam" id="PF04770">
    <property type="entry name" value="ZF-HD_dimer"/>
    <property type="match status" value="1"/>
</dbReference>
<dbReference type="Gramene" id="KVI05558">
    <property type="protein sequence ID" value="KVI05558"/>
    <property type="gene ID" value="Ccrd_016125"/>
</dbReference>
<evidence type="ECO:0000256" key="8">
    <source>
        <dbReference type="ARBA" id="ARBA00023163"/>
    </source>
</evidence>
<dbReference type="NCBIfam" id="TIGR01566">
    <property type="entry name" value="ZF_HD_prot_N"/>
    <property type="match status" value="1"/>
</dbReference>
<feature type="domain" description="ZF-HD dimerization-type" evidence="11">
    <location>
        <begin position="54"/>
        <end position="102"/>
    </location>
</feature>
<dbReference type="GO" id="GO:0000976">
    <property type="term" value="F:transcription cis-regulatory region binding"/>
    <property type="evidence" value="ECO:0007669"/>
    <property type="project" value="TreeGrafter"/>
</dbReference>
<name>A0A103YAK2_CYNCS</name>
<evidence type="ECO:0000256" key="10">
    <source>
        <dbReference type="SAM" id="MobiDB-lite"/>
    </source>
</evidence>
<evidence type="ECO:0000256" key="5">
    <source>
        <dbReference type="ARBA" id="ARBA00023015"/>
    </source>
</evidence>
<dbReference type="GO" id="GO:0005634">
    <property type="term" value="C:nucleus"/>
    <property type="evidence" value="ECO:0007669"/>
    <property type="project" value="UniProtKB-SubCell"/>
</dbReference>
<dbReference type="GO" id="GO:0008270">
    <property type="term" value="F:zinc ion binding"/>
    <property type="evidence" value="ECO:0007669"/>
    <property type="project" value="UniProtKB-KW"/>
</dbReference>
<dbReference type="AlphaFoldDB" id="A0A103YAK2"/>
<keyword evidence="9" id="KW-0539">Nucleus</keyword>
<keyword evidence="3" id="KW-0863">Zinc-finger</keyword>
<evidence type="ECO:0000256" key="7">
    <source>
        <dbReference type="ARBA" id="ARBA00023155"/>
    </source>
</evidence>
<dbReference type="NCBIfam" id="TIGR01565">
    <property type="entry name" value="homeo_ZF_HD"/>
    <property type="match status" value="1"/>
</dbReference>
<evidence type="ECO:0000313" key="13">
    <source>
        <dbReference type="Proteomes" id="UP000243975"/>
    </source>
</evidence>
<dbReference type="PROSITE" id="PS51523">
    <property type="entry name" value="ZF_HD_DIMER"/>
    <property type="match status" value="1"/>
</dbReference>
<keyword evidence="7" id="KW-0371">Homeobox</keyword>
<dbReference type="PANTHER" id="PTHR31948">
    <property type="entry name" value="ZINC-FINGER HOMEODOMAIN PROTEIN 2"/>
    <property type="match status" value="1"/>
</dbReference>
<dbReference type="InterPro" id="IPR009057">
    <property type="entry name" value="Homeodomain-like_sf"/>
</dbReference>
<keyword evidence="13" id="KW-1185">Reference proteome</keyword>
<protein>
    <recommendedName>
        <fullName evidence="11">ZF-HD dimerization-type domain-containing protein</fullName>
    </recommendedName>
</protein>
<keyword evidence="4" id="KW-0862">Zinc</keyword>
<feature type="compositionally biased region" description="Polar residues" evidence="10">
    <location>
        <begin position="319"/>
        <end position="329"/>
    </location>
</feature>
<evidence type="ECO:0000256" key="1">
    <source>
        <dbReference type="ARBA" id="ARBA00004123"/>
    </source>
</evidence>
<keyword evidence="5" id="KW-0805">Transcription regulation</keyword>
<gene>
    <name evidence="12" type="ORF">Ccrd_016125</name>
</gene>
<keyword evidence="8" id="KW-0804">Transcription</keyword>
<keyword evidence="6" id="KW-0238">DNA-binding</keyword>
<feature type="compositionally biased region" description="Gly residues" evidence="10">
    <location>
        <begin position="303"/>
        <end position="312"/>
    </location>
</feature>
<dbReference type="GO" id="GO:0003700">
    <property type="term" value="F:DNA-binding transcription factor activity"/>
    <property type="evidence" value="ECO:0007669"/>
    <property type="project" value="TreeGrafter"/>
</dbReference>
<dbReference type="Gene3D" id="1.10.10.60">
    <property type="entry name" value="Homeodomain-like"/>
    <property type="match status" value="1"/>
</dbReference>
<dbReference type="Proteomes" id="UP000243975">
    <property type="component" value="Unassembled WGS sequence"/>
</dbReference>
<evidence type="ECO:0000256" key="4">
    <source>
        <dbReference type="ARBA" id="ARBA00022833"/>
    </source>
</evidence>
<evidence type="ECO:0000256" key="3">
    <source>
        <dbReference type="ARBA" id="ARBA00022771"/>
    </source>
</evidence>
<dbReference type="SUPFAM" id="SSF46689">
    <property type="entry name" value="Homeodomain-like"/>
    <property type="match status" value="1"/>
</dbReference>
<dbReference type="FunFam" id="1.10.10.60:FF:000257">
    <property type="entry name" value="Zinc-finger homeodomain protein 2"/>
    <property type="match status" value="1"/>
</dbReference>
<evidence type="ECO:0000256" key="2">
    <source>
        <dbReference type="ARBA" id="ARBA00022723"/>
    </source>
</evidence>
<dbReference type="InterPro" id="IPR006456">
    <property type="entry name" value="ZF_HD_homeobox_Cys/His_dimer"/>
</dbReference>
<accession>A0A103YAK2</accession>
<feature type="compositionally biased region" description="Polar residues" evidence="10">
    <location>
        <begin position="23"/>
        <end position="39"/>
    </location>
</feature>
<keyword evidence="2" id="KW-0479">Metal-binding</keyword>
<dbReference type="PANTHER" id="PTHR31948:SF72">
    <property type="entry name" value="ZINC-FINGER HOMEODOMAIN PROTEIN 10"/>
    <property type="match status" value="1"/>
</dbReference>
<feature type="region of interest" description="Disordered" evidence="10">
    <location>
        <begin position="1"/>
        <end position="48"/>
    </location>
</feature>
<dbReference type="GO" id="GO:0050793">
    <property type="term" value="P:regulation of developmental process"/>
    <property type="evidence" value="ECO:0007669"/>
    <property type="project" value="TreeGrafter"/>
</dbReference>
<comment type="subcellular location">
    <subcellularLocation>
        <location evidence="1">Nucleus</location>
    </subcellularLocation>
</comment>